<evidence type="ECO:0000256" key="1">
    <source>
        <dbReference type="ARBA" id="ARBA00001913"/>
    </source>
</evidence>
<evidence type="ECO:0000256" key="13">
    <source>
        <dbReference type="RuleBase" id="RU361193"/>
    </source>
</evidence>
<dbReference type="GO" id="GO:0016020">
    <property type="term" value="C:membrane"/>
    <property type="evidence" value="ECO:0007669"/>
    <property type="project" value="InterPro"/>
</dbReference>
<proteinExistence type="inferred from homology"/>
<dbReference type="FunFam" id="1.50.10.10:FF:000047">
    <property type="entry name" value="Mannosyl-oligosaccharide alpha-1,2-mannosidase"/>
    <property type="match status" value="1"/>
</dbReference>
<evidence type="ECO:0000256" key="5">
    <source>
        <dbReference type="ARBA" id="ARBA00022801"/>
    </source>
</evidence>
<comment type="catalytic activity">
    <reaction evidence="9">
        <text>N(4)-(alpha-D-Man-(1-&gt;2)-alpha-D-Man-(1-&gt;2)-alpha-D-Man-(1-&gt;3)-[alpha-D-Man-(1-&gt;3)-[alpha-D-Man-(1-&gt;2)-alpha-D-Man-(1-&gt;6)]-alpha-D-Man-(1-&gt;6)]-beta-D-Man-(1-&gt;4)-beta-D-GlcNAc-(1-&gt;4)-beta-D-GlcNAc)-L-asparaginyl-[protein] (N-glucan mannose isomer 8A1,2,3B1,3) + 3 H2O = N(4)-(alpha-D-Man-(1-&gt;3)-[alpha-D-Man-(1-&gt;3)-[alpha-D-Man-(1-&gt;6)]-alpha-D-Man-(1-&gt;6)]-beta-D-Man-(1-&gt;4)-beta-D-GlcNAc-(1-&gt;4)-beta-D-GlcNAc)-L-asparaginyl-[protein] (N-glucan mannose isomer 5A1,2) + 3 beta-D-mannose</text>
        <dbReference type="Rhea" id="RHEA:56028"/>
        <dbReference type="Rhea" id="RHEA-COMP:14358"/>
        <dbReference type="Rhea" id="RHEA-COMP:14367"/>
        <dbReference type="ChEBI" id="CHEBI:15377"/>
        <dbReference type="ChEBI" id="CHEBI:28563"/>
        <dbReference type="ChEBI" id="CHEBI:59087"/>
        <dbReference type="ChEBI" id="CHEBI:60628"/>
        <dbReference type="EC" id="3.2.1.113"/>
    </reaction>
</comment>
<dbReference type="AlphaFoldDB" id="N1QHG6"/>
<evidence type="ECO:0000256" key="10">
    <source>
        <dbReference type="ARBA" id="ARBA00048605"/>
    </source>
</evidence>
<keyword evidence="15" id="KW-1185">Reference proteome</keyword>
<name>N1QHG6_SPHMS</name>
<keyword evidence="7" id="KW-0325">Glycoprotein</keyword>
<dbReference type="InterPro" id="IPR036026">
    <property type="entry name" value="Seven-hairpin_glycosidases"/>
</dbReference>
<dbReference type="UniPathway" id="UPA00378"/>
<comment type="catalytic activity">
    <reaction evidence="10">
        <text>N(4)-(alpha-D-Man-(1-&gt;2)-alpha-D-Man-(1-&gt;2)-alpha-D-Man-(1-&gt;3)-[alpha-D-Man-(1-&gt;2)-alpha-D-Man-(1-&gt;3)-[alpha-D-Man-(1-&gt;2)-alpha-D-Man-(1-&gt;6)]-alpha-D-Man-(1-&gt;6)]-beta-D-Man-(1-&gt;4)-beta-D-GlcNAc-(1-&gt;4)-beta-D-GlcNAc)-L-asparaginyl-[protein] (N-glucan mannose isomer 9A1,2,3B1,2,3) + 4 H2O = N(4)-(alpha-D-Man-(1-&gt;3)-[alpha-D-Man-(1-&gt;3)-[alpha-D-Man-(1-&gt;6)]-alpha-D-Man-(1-&gt;6)]-beta-D-Man-(1-&gt;4)-beta-D-GlcNAc-(1-&gt;4)-beta-D-GlcNAc)-L-asparaginyl-[protein] (N-glucan mannose isomer 5A1,2) + 4 beta-D-mannose</text>
        <dbReference type="Rhea" id="RHEA:56008"/>
        <dbReference type="Rhea" id="RHEA-COMP:14356"/>
        <dbReference type="Rhea" id="RHEA-COMP:14367"/>
        <dbReference type="ChEBI" id="CHEBI:15377"/>
        <dbReference type="ChEBI" id="CHEBI:28563"/>
        <dbReference type="ChEBI" id="CHEBI:59087"/>
        <dbReference type="ChEBI" id="CHEBI:139493"/>
        <dbReference type="EC" id="3.2.1.113"/>
    </reaction>
</comment>
<keyword evidence="11" id="KW-0479">Metal-binding</keyword>
<evidence type="ECO:0000256" key="7">
    <source>
        <dbReference type="ARBA" id="ARBA00023180"/>
    </source>
</evidence>
<comment type="cofactor">
    <cofactor evidence="1 11">
        <name>Ca(2+)</name>
        <dbReference type="ChEBI" id="CHEBI:29108"/>
    </cofactor>
</comment>
<dbReference type="InterPro" id="IPR001382">
    <property type="entry name" value="Glyco_hydro_47"/>
</dbReference>
<dbReference type="RefSeq" id="XP_016757580.1">
    <property type="nucleotide sequence ID" value="XM_016903072.1"/>
</dbReference>
<evidence type="ECO:0000256" key="6">
    <source>
        <dbReference type="ARBA" id="ARBA00023157"/>
    </source>
</evidence>
<feature type="disulfide bond" evidence="12">
    <location>
        <begin position="343"/>
        <end position="372"/>
    </location>
</feature>
<feature type="binding site" evidence="11">
    <location>
        <position position="522"/>
    </location>
    <ligand>
        <name>Ca(2+)</name>
        <dbReference type="ChEBI" id="CHEBI:29108"/>
    </ligand>
</feature>
<dbReference type="HOGENOM" id="CLU_003818_0_2_1"/>
<dbReference type="Proteomes" id="UP000016931">
    <property type="component" value="Unassembled WGS sequence"/>
</dbReference>
<comment type="similarity">
    <text evidence="3 13">Belongs to the glycosyl hydrolase 47 family.</text>
</comment>
<accession>N1QHG6</accession>
<keyword evidence="4" id="KW-0732">Signal</keyword>
<evidence type="ECO:0000313" key="14">
    <source>
        <dbReference type="EMBL" id="EMF09459.1"/>
    </source>
</evidence>
<dbReference type="OMA" id="YCANGYR"/>
<keyword evidence="8 13" id="KW-0326">Glycosidase</keyword>
<evidence type="ECO:0000256" key="2">
    <source>
        <dbReference type="ARBA" id="ARBA00004922"/>
    </source>
</evidence>
<dbReference type="InterPro" id="IPR012341">
    <property type="entry name" value="6hp_glycosidase-like_sf"/>
</dbReference>
<comment type="pathway">
    <text evidence="2">Protein modification; protein glycosylation.</text>
</comment>
<evidence type="ECO:0000256" key="8">
    <source>
        <dbReference type="ARBA" id="ARBA00023295"/>
    </source>
</evidence>
<evidence type="ECO:0000256" key="9">
    <source>
        <dbReference type="ARBA" id="ARBA00047669"/>
    </source>
</evidence>
<evidence type="ECO:0000256" key="4">
    <source>
        <dbReference type="ARBA" id="ARBA00022729"/>
    </source>
</evidence>
<keyword evidence="5 13" id="KW-0378">Hydrolase</keyword>
<dbReference type="GO" id="GO:0005509">
    <property type="term" value="F:calcium ion binding"/>
    <property type="evidence" value="ECO:0007669"/>
    <property type="project" value="InterPro"/>
</dbReference>
<gene>
    <name evidence="14" type="ORF">SEPMUDRAFT_144268</name>
</gene>
<evidence type="ECO:0000256" key="11">
    <source>
        <dbReference type="PIRSR" id="PIRSR601382-2"/>
    </source>
</evidence>
<keyword evidence="11" id="KW-0106">Calcium</keyword>
<dbReference type="GO" id="GO:0005783">
    <property type="term" value="C:endoplasmic reticulum"/>
    <property type="evidence" value="ECO:0007669"/>
    <property type="project" value="TreeGrafter"/>
</dbReference>
<dbReference type="Gene3D" id="1.50.10.10">
    <property type="match status" value="1"/>
</dbReference>
<evidence type="ECO:0000256" key="12">
    <source>
        <dbReference type="PIRSR" id="PIRSR601382-3"/>
    </source>
</evidence>
<dbReference type="GO" id="GO:0005975">
    <property type="term" value="P:carbohydrate metabolic process"/>
    <property type="evidence" value="ECO:0007669"/>
    <property type="project" value="InterPro"/>
</dbReference>
<sequence>MESIDLGESGDTTPCSSVHYDKQCGVNYDYTGFTQDQNERADAVVEMFRHAWTGYFDYAFPNDDLLPKNNSYRNSRNGWGLTAIDGLDTAIIMEQQDIVDVVLDFIPTVDFTKNNAKGPQDAQTTSLFETNIRYLGGLLSSYDLLKGPFKHLAPDGDKRVDALLSQAVSLADTLKFCFDTPSGIPVNLVWIDNQTFTNSSVMLNGDYTAGLAEIGTLVLEWQHLSDLSGDPSYGELAQRAESYWFQAPEVWPGLTGGNFSVGTGELLDDYGGWTSGNDSAYEYLIKMYVYDPERYSNYSQRWIAAADSTIEHLLSSPNTRPDLTMAGAFSGKVVQNYSEGLACFIGGSFILGSTVLKDDRYLERGLQFAEWCANGYRYAASGIGPVLYSWNETILANPNYTNQTTLYERAGWFIPENLAFVGGQAPEAVESWYYAHQATGDPYWRDVAWAYTLAQNKTLRVGSGFASTSNVLVKDGGEKRNFMASYLLAEVLKYQYLIQAPKQGIWDVIYGEDKVNHFVYNTEAHPMKVAAKKPV</sequence>
<dbReference type="EMBL" id="KB456269">
    <property type="protein sequence ID" value="EMF09459.1"/>
    <property type="molecule type" value="Genomic_DNA"/>
</dbReference>
<evidence type="ECO:0000256" key="3">
    <source>
        <dbReference type="ARBA" id="ARBA00007658"/>
    </source>
</evidence>
<dbReference type="eggNOG" id="KOG2204">
    <property type="taxonomic scope" value="Eukaryota"/>
</dbReference>
<dbReference type="GO" id="GO:0036503">
    <property type="term" value="P:ERAD pathway"/>
    <property type="evidence" value="ECO:0007669"/>
    <property type="project" value="UniProtKB-ARBA"/>
</dbReference>
<dbReference type="Pfam" id="PF01532">
    <property type="entry name" value="Glyco_hydro_47"/>
    <property type="match status" value="1"/>
</dbReference>
<keyword evidence="6 12" id="KW-1015">Disulfide bond</keyword>
<organism evidence="14 15">
    <name type="scientific">Sphaerulina musiva (strain SO2202)</name>
    <name type="common">Poplar stem canker fungus</name>
    <name type="synonym">Septoria musiva</name>
    <dbReference type="NCBI Taxonomy" id="692275"/>
    <lineage>
        <taxon>Eukaryota</taxon>
        <taxon>Fungi</taxon>
        <taxon>Dikarya</taxon>
        <taxon>Ascomycota</taxon>
        <taxon>Pezizomycotina</taxon>
        <taxon>Dothideomycetes</taxon>
        <taxon>Dothideomycetidae</taxon>
        <taxon>Mycosphaerellales</taxon>
        <taxon>Mycosphaerellaceae</taxon>
        <taxon>Sphaerulina</taxon>
    </lineage>
</organism>
<dbReference type="InterPro" id="IPR050749">
    <property type="entry name" value="Glycosyl_Hydrolase_47"/>
</dbReference>
<dbReference type="GO" id="GO:0004571">
    <property type="term" value="F:mannosyl-oligosaccharide 1,2-alpha-mannosidase activity"/>
    <property type="evidence" value="ECO:0007669"/>
    <property type="project" value="UniProtKB-EC"/>
</dbReference>
<dbReference type="GeneID" id="27900209"/>
<dbReference type="PANTHER" id="PTHR11742">
    <property type="entry name" value="MANNOSYL-OLIGOSACCHARIDE ALPHA-1,2-MANNOSIDASE-RELATED"/>
    <property type="match status" value="1"/>
</dbReference>
<protein>
    <recommendedName>
        <fullName evidence="13">alpha-1,2-Mannosidase</fullName>
        <ecNumber evidence="13">3.2.1.-</ecNumber>
    </recommendedName>
</protein>
<dbReference type="SUPFAM" id="SSF48225">
    <property type="entry name" value="Seven-hairpin glycosidases"/>
    <property type="match status" value="1"/>
</dbReference>
<dbReference type="OrthoDB" id="8118055at2759"/>
<reference evidence="14 15" key="1">
    <citation type="journal article" date="2012" name="PLoS Pathog.">
        <title>Diverse lifestyles and strategies of plant pathogenesis encoded in the genomes of eighteen Dothideomycetes fungi.</title>
        <authorList>
            <person name="Ohm R.A."/>
            <person name="Feau N."/>
            <person name="Henrissat B."/>
            <person name="Schoch C.L."/>
            <person name="Horwitz B.A."/>
            <person name="Barry K.W."/>
            <person name="Condon B.J."/>
            <person name="Copeland A.C."/>
            <person name="Dhillon B."/>
            <person name="Glaser F."/>
            <person name="Hesse C.N."/>
            <person name="Kosti I."/>
            <person name="LaButti K."/>
            <person name="Lindquist E.A."/>
            <person name="Lucas S."/>
            <person name="Salamov A.A."/>
            <person name="Bradshaw R.E."/>
            <person name="Ciuffetti L."/>
            <person name="Hamelin R.C."/>
            <person name="Kema G.H.J."/>
            <person name="Lawrence C."/>
            <person name="Scott J.A."/>
            <person name="Spatafora J.W."/>
            <person name="Turgeon B.G."/>
            <person name="de Wit P.J.G.M."/>
            <person name="Zhong S."/>
            <person name="Goodwin S.B."/>
            <person name="Grigoriev I.V."/>
        </authorList>
    </citation>
    <scope>NUCLEOTIDE SEQUENCE [LARGE SCALE GENOMIC DNA]</scope>
    <source>
        <strain evidence="14 15">SO2202</strain>
    </source>
</reference>
<dbReference type="PRINTS" id="PR00747">
    <property type="entry name" value="GLYHDRLASE47"/>
</dbReference>
<dbReference type="PANTHER" id="PTHR11742:SF101">
    <property type="entry name" value="MANNOSYL-OLIGOSACCHARIDE ALPHA-1,2-MANNOSIDASE 1B"/>
    <property type="match status" value="1"/>
</dbReference>
<evidence type="ECO:0000313" key="15">
    <source>
        <dbReference type="Proteomes" id="UP000016931"/>
    </source>
</evidence>
<dbReference type="EC" id="3.2.1.-" evidence="13"/>